<protein>
    <submittedName>
        <fullName evidence="4">ABC transporter family protein</fullName>
    </submittedName>
</protein>
<dbReference type="PANTHER" id="PTHR24221:SF248">
    <property type="entry name" value="ABC TRANSPORTER TRANSMEMBRANE REGION"/>
    <property type="match status" value="1"/>
</dbReference>
<dbReference type="AlphaFoldDB" id="A0A316G584"/>
<organism evidence="4 5">
    <name type="scientific">Silicimonas algicola</name>
    <dbReference type="NCBI Taxonomy" id="1826607"/>
    <lineage>
        <taxon>Bacteria</taxon>
        <taxon>Pseudomonadati</taxon>
        <taxon>Pseudomonadota</taxon>
        <taxon>Alphaproteobacteria</taxon>
        <taxon>Rhodobacterales</taxon>
        <taxon>Paracoccaceae</taxon>
    </lineage>
</organism>
<dbReference type="Pfam" id="PF00005">
    <property type="entry name" value="ABC_tran"/>
    <property type="match status" value="1"/>
</dbReference>
<dbReference type="InterPro" id="IPR017871">
    <property type="entry name" value="ABC_transporter-like_CS"/>
</dbReference>
<comment type="caution">
    <text evidence="4">The sequence shown here is derived from an EMBL/GenBank/DDBJ whole genome shotgun (WGS) entry which is preliminary data.</text>
</comment>
<dbReference type="Proteomes" id="UP000245390">
    <property type="component" value="Unassembled WGS sequence"/>
</dbReference>
<gene>
    <name evidence="4" type="ORF">C8D95_105177</name>
</gene>
<keyword evidence="2" id="KW-0067">ATP-binding</keyword>
<dbReference type="InterPro" id="IPR003439">
    <property type="entry name" value="ABC_transporter-like_ATP-bd"/>
</dbReference>
<dbReference type="Gene3D" id="3.40.50.300">
    <property type="entry name" value="P-loop containing nucleotide triphosphate hydrolases"/>
    <property type="match status" value="1"/>
</dbReference>
<dbReference type="GO" id="GO:0016887">
    <property type="term" value="F:ATP hydrolysis activity"/>
    <property type="evidence" value="ECO:0007669"/>
    <property type="project" value="InterPro"/>
</dbReference>
<evidence type="ECO:0000313" key="5">
    <source>
        <dbReference type="Proteomes" id="UP000245390"/>
    </source>
</evidence>
<dbReference type="SMART" id="SM00382">
    <property type="entry name" value="AAA"/>
    <property type="match status" value="1"/>
</dbReference>
<dbReference type="PANTHER" id="PTHR24221">
    <property type="entry name" value="ATP-BINDING CASSETTE SUB-FAMILY B"/>
    <property type="match status" value="1"/>
</dbReference>
<evidence type="ECO:0000313" key="4">
    <source>
        <dbReference type="EMBL" id="PWK56111.1"/>
    </source>
</evidence>
<dbReference type="InterPro" id="IPR039421">
    <property type="entry name" value="Type_1_exporter"/>
</dbReference>
<dbReference type="InterPro" id="IPR003593">
    <property type="entry name" value="AAA+_ATPase"/>
</dbReference>
<dbReference type="SUPFAM" id="SSF52540">
    <property type="entry name" value="P-loop containing nucleoside triphosphate hydrolases"/>
    <property type="match status" value="1"/>
</dbReference>
<dbReference type="InterPro" id="IPR027417">
    <property type="entry name" value="P-loop_NTPase"/>
</dbReference>
<keyword evidence="5" id="KW-1185">Reference proteome</keyword>
<evidence type="ECO:0000256" key="2">
    <source>
        <dbReference type="ARBA" id="ARBA00022840"/>
    </source>
</evidence>
<name>A0A316G584_9RHOB</name>
<sequence length="191" mass="20512">MGEVRLGGALLSHYDPADLGAYVGYLPQEPTLISGSIAENIARMSLRPDSDKIVAAAMKAQAHELILNLPDGYETRVEDNTVGLSGGQRQRIALARALYGDPVLLVLDEPNSALDLEGTEALNAAIRAMKAEGRSVIVMTHRPMAISECDRLMVIEAGCVKADGPRDEIVRSMMKNAGDIQRTLARTGEIT</sequence>
<dbReference type="PROSITE" id="PS00211">
    <property type="entry name" value="ABC_TRANSPORTER_1"/>
    <property type="match status" value="1"/>
</dbReference>
<feature type="domain" description="ABC transporter" evidence="3">
    <location>
        <begin position="1"/>
        <end position="182"/>
    </location>
</feature>
<accession>A0A316G584</accession>
<reference evidence="4 5" key="1">
    <citation type="submission" date="2018-05" db="EMBL/GenBank/DDBJ databases">
        <title>Genomic Encyclopedia of Type Strains, Phase IV (KMG-IV): sequencing the most valuable type-strain genomes for metagenomic binning, comparative biology and taxonomic classification.</title>
        <authorList>
            <person name="Goeker M."/>
        </authorList>
    </citation>
    <scope>NUCLEOTIDE SEQUENCE [LARGE SCALE GENOMIC DNA]</scope>
    <source>
        <strain evidence="4 5">DSM 103371</strain>
    </source>
</reference>
<dbReference type="GO" id="GO:0005524">
    <property type="term" value="F:ATP binding"/>
    <property type="evidence" value="ECO:0007669"/>
    <property type="project" value="UniProtKB-KW"/>
</dbReference>
<evidence type="ECO:0000256" key="1">
    <source>
        <dbReference type="ARBA" id="ARBA00022741"/>
    </source>
</evidence>
<dbReference type="EMBL" id="QGGV01000005">
    <property type="protein sequence ID" value="PWK56111.1"/>
    <property type="molecule type" value="Genomic_DNA"/>
</dbReference>
<dbReference type="GO" id="GO:0034040">
    <property type="term" value="F:ATPase-coupled lipid transmembrane transporter activity"/>
    <property type="evidence" value="ECO:0007669"/>
    <property type="project" value="TreeGrafter"/>
</dbReference>
<proteinExistence type="predicted"/>
<keyword evidence="1" id="KW-0547">Nucleotide-binding</keyword>
<dbReference type="PROSITE" id="PS50893">
    <property type="entry name" value="ABC_TRANSPORTER_2"/>
    <property type="match status" value="1"/>
</dbReference>
<evidence type="ECO:0000259" key="3">
    <source>
        <dbReference type="PROSITE" id="PS50893"/>
    </source>
</evidence>